<proteinExistence type="predicted"/>
<comment type="caution">
    <text evidence="2">The sequence shown here is derived from an EMBL/GenBank/DDBJ whole genome shotgun (WGS) entry which is preliminary data.</text>
</comment>
<dbReference type="EMBL" id="LCUC01000060">
    <property type="protein sequence ID" value="KKY38204.1"/>
    <property type="molecule type" value="Genomic_DNA"/>
</dbReference>
<feature type="compositionally biased region" description="Basic and acidic residues" evidence="1">
    <location>
        <begin position="271"/>
        <end position="285"/>
    </location>
</feature>
<dbReference type="STRING" id="1214573.A0A0G2FWA6"/>
<reference evidence="2 3" key="1">
    <citation type="submission" date="2015-05" db="EMBL/GenBank/DDBJ databases">
        <title>Distinctive expansion of gene families associated with plant cell wall degradation and secondary metabolism in the genomes of grapevine trunk pathogens.</title>
        <authorList>
            <person name="Lawrence D.P."/>
            <person name="Travadon R."/>
            <person name="Rolshausen P.E."/>
            <person name="Baumgartner K."/>
        </authorList>
    </citation>
    <scope>NUCLEOTIDE SEQUENCE [LARGE SCALE GENOMIC DNA]</scope>
    <source>
        <strain evidence="2">DA912</strain>
    </source>
</reference>
<evidence type="ECO:0000313" key="2">
    <source>
        <dbReference type="EMBL" id="KKY38204.1"/>
    </source>
</evidence>
<gene>
    <name evidence="2" type="ORF">UCDDA912_g01792</name>
</gene>
<keyword evidence="3" id="KW-1185">Reference proteome</keyword>
<dbReference type="AlphaFoldDB" id="A0A0G2FWA6"/>
<evidence type="ECO:0000313" key="3">
    <source>
        <dbReference type="Proteomes" id="UP000034680"/>
    </source>
</evidence>
<name>A0A0G2FWA6_9PEZI</name>
<accession>A0A0G2FWA6</accession>
<sequence>MNADPLVGLHQDGHKNYSAAQNTKVNFDSERRLRFRKRPMSDYCSLFTEGFILTKIDTVAEPARLGAIPQTWTKVAGWQNAVDGHTDPPVEFWRTLVADRGKGDRNPPYYYATTCRESVRKGGLRGGSVDTAALISSKRNSTIAEFCWRVQAVIWNSCLIKTDEPLNVLGLASQHVRKGDLVCIVFGCTVPIILRRAEKPSGDLEKEKMQDNIEAMKAAMAVCEEACFRKLRYQKRLQKERESNSLCKEEVLAELKEVYNQISEWVLREQEDKKRKRAQDKNQKIRKEHASKRRESMAKLRRHAKLQPLQKSSTMPRLGSMAMEDTPRMGSEALSDTKSNLYRFCTDHDQVSDIYATVSLADQVPDYFQGYDE</sequence>
<organism evidence="2 3">
    <name type="scientific">Diaporthe ampelina</name>
    <dbReference type="NCBI Taxonomy" id="1214573"/>
    <lineage>
        <taxon>Eukaryota</taxon>
        <taxon>Fungi</taxon>
        <taxon>Dikarya</taxon>
        <taxon>Ascomycota</taxon>
        <taxon>Pezizomycotina</taxon>
        <taxon>Sordariomycetes</taxon>
        <taxon>Sordariomycetidae</taxon>
        <taxon>Diaporthales</taxon>
        <taxon>Diaporthaceae</taxon>
        <taxon>Diaporthe</taxon>
    </lineage>
</organism>
<dbReference type="OrthoDB" id="3477286at2759"/>
<reference evidence="2 3" key="2">
    <citation type="submission" date="2015-05" db="EMBL/GenBank/DDBJ databases">
        <authorList>
            <person name="Morales-Cruz A."/>
            <person name="Amrine K.C."/>
            <person name="Cantu D."/>
        </authorList>
    </citation>
    <scope>NUCLEOTIDE SEQUENCE [LARGE SCALE GENOMIC DNA]</scope>
    <source>
        <strain evidence="2">DA912</strain>
    </source>
</reference>
<protein>
    <submittedName>
        <fullName evidence="2">Putative heterokaryon incompatibility</fullName>
    </submittedName>
</protein>
<dbReference type="Proteomes" id="UP000034680">
    <property type="component" value="Unassembled WGS sequence"/>
</dbReference>
<feature type="region of interest" description="Disordered" evidence="1">
    <location>
        <begin position="271"/>
        <end position="317"/>
    </location>
</feature>
<evidence type="ECO:0000256" key="1">
    <source>
        <dbReference type="SAM" id="MobiDB-lite"/>
    </source>
</evidence>